<keyword evidence="5" id="KW-0670">Pyruvate</keyword>
<dbReference type="InterPro" id="IPR050251">
    <property type="entry name" value="HpcH-HpaI_aldolase"/>
</dbReference>
<comment type="caution">
    <text evidence="5">The sequence shown here is derived from an EMBL/GenBank/DDBJ whole genome shotgun (WGS) entry which is preliminary data.</text>
</comment>
<organism evidence="5 6">
    <name type="scientific">Thelonectria olida</name>
    <dbReference type="NCBI Taxonomy" id="1576542"/>
    <lineage>
        <taxon>Eukaryota</taxon>
        <taxon>Fungi</taxon>
        <taxon>Dikarya</taxon>
        <taxon>Ascomycota</taxon>
        <taxon>Pezizomycotina</taxon>
        <taxon>Sordariomycetes</taxon>
        <taxon>Hypocreomycetidae</taxon>
        <taxon>Hypocreales</taxon>
        <taxon>Nectriaceae</taxon>
        <taxon>Thelonectria</taxon>
    </lineage>
</organism>
<keyword evidence="2" id="KW-0479">Metal-binding</keyword>
<evidence type="ECO:0000313" key="6">
    <source>
        <dbReference type="Proteomes" id="UP000777438"/>
    </source>
</evidence>
<keyword evidence="5" id="KW-0808">Transferase</keyword>
<evidence type="ECO:0000256" key="1">
    <source>
        <dbReference type="ARBA" id="ARBA00005568"/>
    </source>
</evidence>
<dbReference type="GO" id="GO:0016832">
    <property type="term" value="F:aldehyde-lyase activity"/>
    <property type="evidence" value="ECO:0007669"/>
    <property type="project" value="TreeGrafter"/>
</dbReference>
<dbReference type="GO" id="GO:0046872">
    <property type="term" value="F:metal ion binding"/>
    <property type="evidence" value="ECO:0007669"/>
    <property type="project" value="UniProtKB-KW"/>
</dbReference>
<evidence type="ECO:0000313" key="5">
    <source>
        <dbReference type="EMBL" id="KAH6887599.1"/>
    </source>
</evidence>
<name>A0A9P8W2P7_9HYPO</name>
<feature type="domain" description="HpcH/HpaI aldolase/citrate lyase" evidence="4">
    <location>
        <begin position="29"/>
        <end position="217"/>
    </location>
</feature>
<protein>
    <submittedName>
        <fullName evidence="5">Pyruvate/Phosphoenolpyruvate kinase-like domain-containing protein</fullName>
    </submittedName>
</protein>
<comment type="similarity">
    <text evidence="1">Belongs to the HpcH/HpaI aldolase family.</text>
</comment>
<dbReference type="AlphaFoldDB" id="A0A9P8W2P7"/>
<proteinExistence type="inferred from homology"/>
<sequence length="267" mass="28745">MITTLYSNNLFRCISSRQVCKAFGIKVSPNAQMAQIAKHAGFDSLFIDLEHAWLTLAEASNLCNVGHLAGITPFVRVPHQCGNGFVQRVLDGGAMGVVFPHIQNADEAKAAVGICKYPPQGCRSMTGLQPLFNMRSTPVAEAVEFGNKSGSTVFAMIESNEAVQNADEIAAVEGIDVLLVGSNDLSIDIGVPGDWKSQAYRSALEKVSDACHRNKKAFGVAGVYNEPEIHDWFINTLGARFLLVEQDLSLIAKGGRKAVGDVPKVRL</sequence>
<dbReference type="InterPro" id="IPR015813">
    <property type="entry name" value="Pyrv/PenolPyrv_kinase-like_dom"/>
</dbReference>
<dbReference type="PANTHER" id="PTHR30502">
    <property type="entry name" value="2-KETO-3-DEOXY-L-RHAMNONATE ALDOLASE"/>
    <property type="match status" value="1"/>
</dbReference>
<dbReference type="GO" id="GO:0005737">
    <property type="term" value="C:cytoplasm"/>
    <property type="evidence" value="ECO:0007669"/>
    <property type="project" value="TreeGrafter"/>
</dbReference>
<dbReference type="EMBL" id="JAGPYM010000014">
    <property type="protein sequence ID" value="KAH6887599.1"/>
    <property type="molecule type" value="Genomic_DNA"/>
</dbReference>
<reference evidence="5 6" key="1">
    <citation type="journal article" date="2021" name="Nat. Commun.">
        <title>Genetic determinants of endophytism in the Arabidopsis root mycobiome.</title>
        <authorList>
            <person name="Mesny F."/>
            <person name="Miyauchi S."/>
            <person name="Thiergart T."/>
            <person name="Pickel B."/>
            <person name="Atanasova L."/>
            <person name="Karlsson M."/>
            <person name="Huettel B."/>
            <person name="Barry K.W."/>
            <person name="Haridas S."/>
            <person name="Chen C."/>
            <person name="Bauer D."/>
            <person name="Andreopoulos W."/>
            <person name="Pangilinan J."/>
            <person name="LaButti K."/>
            <person name="Riley R."/>
            <person name="Lipzen A."/>
            <person name="Clum A."/>
            <person name="Drula E."/>
            <person name="Henrissat B."/>
            <person name="Kohler A."/>
            <person name="Grigoriev I.V."/>
            <person name="Martin F.M."/>
            <person name="Hacquard S."/>
        </authorList>
    </citation>
    <scope>NUCLEOTIDE SEQUENCE [LARGE SCALE GENOMIC DNA]</scope>
    <source>
        <strain evidence="5 6">MPI-CAGE-CH-0241</strain>
    </source>
</reference>
<evidence type="ECO:0000256" key="2">
    <source>
        <dbReference type="ARBA" id="ARBA00022723"/>
    </source>
</evidence>
<keyword evidence="6" id="KW-1185">Reference proteome</keyword>
<evidence type="ECO:0000259" key="4">
    <source>
        <dbReference type="Pfam" id="PF03328"/>
    </source>
</evidence>
<evidence type="ECO:0000256" key="3">
    <source>
        <dbReference type="ARBA" id="ARBA00023239"/>
    </source>
</evidence>
<dbReference type="GO" id="GO:0016301">
    <property type="term" value="F:kinase activity"/>
    <property type="evidence" value="ECO:0007669"/>
    <property type="project" value="UniProtKB-KW"/>
</dbReference>
<gene>
    <name evidence="5" type="ORF">B0T10DRAFT_574659</name>
</gene>
<dbReference type="Gene3D" id="3.20.20.60">
    <property type="entry name" value="Phosphoenolpyruvate-binding domains"/>
    <property type="match status" value="1"/>
</dbReference>
<dbReference type="Pfam" id="PF03328">
    <property type="entry name" value="HpcH_HpaI"/>
    <property type="match status" value="1"/>
</dbReference>
<dbReference type="PANTHER" id="PTHR30502:SF0">
    <property type="entry name" value="PHOSPHOENOLPYRUVATE CARBOXYLASE FAMILY PROTEIN"/>
    <property type="match status" value="1"/>
</dbReference>
<dbReference type="InterPro" id="IPR040442">
    <property type="entry name" value="Pyrv_kinase-like_dom_sf"/>
</dbReference>
<dbReference type="InterPro" id="IPR005000">
    <property type="entry name" value="Aldolase/citrate-lyase_domain"/>
</dbReference>
<keyword evidence="3" id="KW-0456">Lyase</keyword>
<dbReference type="SUPFAM" id="SSF51621">
    <property type="entry name" value="Phosphoenolpyruvate/pyruvate domain"/>
    <property type="match status" value="1"/>
</dbReference>
<dbReference type="Proteomes" id="UP000777438">
    <property type="component" value="Unassembled WGS sequence"/>
</dbReference>
<dbReference type="OrthoDB" id="2326446at2759"/>
<accession>A0A9P8W2P7</accession>
<keyword evidence="5" id="KW-0418">Kinase</keyword>